<dbReference type="HOGENOM" id="CLU_2959366_0_0_9"/>
<evidence type="ECO:0000313" key="1">
    <source>
        <dbReference type="EMBL" id="AFV11879.1"/>
    </source>
</evidence>
<dbReference type="STRING" id="1089553.Tph_c16740"/>
<proteinExistence type="predicted"/>
<dbReference type="EMBL" id="CP003732">
    <property type="protein sequence ID" value="AFV11879.1"/>
    <property type="molecule type" value="Genomic_DNA"/>
</dbReference>
<evidence type="ECO:0000313" key="2">
    <source>
        <dbReference type="Proteomes" id="UP000000467"/>
    </source>
</evidence>
<gene>
    <name evidence="1" type="ordered locus">Tph_c16740</name>
</gene>
<reference evidence="1 2" key="1">
    <citation type="journal article" date="2012" name="BMC Genomics">
        <title>Genome-guided analysis of physiological and morphological traits of the fermentative acetate oxidizer Thermacetogenium phaeum.</title>
        <authorList>
            <person name="Oehler D."/>
            <person name="Poehlein A."/>
            <person name="Leimbach A."/>
            <person name="Muller N."/>
            <person name="Daniel R."/>
            <person name="Gottschalk G."/>
            <person name="Schink B."/>
        </authorList>
    </citation>
    <scope>NUCLEOTIDE SEQUENCE [LARGE SCALE GENOMIC DNA]</scope>
    <source>
        <strain evidence="2">ATCC BAA-254 / DSM 26808 / PB</strain>
    </source>
</reference>
<organism evidence="1 2">
    <name type="scientific">Thermacetogenium phaeum (strain ATCC BAA-254 / DSM 26808 / PB)</name>
    <dbReference type="NCBI Taxonomy" id="1089553"/>
    <lineage>
        <taxon>Bacteria</taxon>
        <taxon>Bacillati</taxon>
        <taxon>Bacillota</taxon>
        <taxon>Clostridia</taxon>
        <taxon>Thermoanaerobacterales</taxon>
        <taxon>Thermoanaerobacteraceae</taxon>
        <taxon>Thermacetogenium</taxon>
    </lineage>
</organism>
<dbReference type="Proteomes" id="UP000000467">
    <property type="component" value="Chromosome"/>
</dbReference>
<accession>K4LV29</accession>
<keyword evidence="2" id="KW-1185">Reference proteome</keyword>
<dbReference type="AlphaFoldDB" id="K4LV29"/>
<sequence length="59" mass="6806">MIIKWVFDADPVHDESVGWSSSRSNRVISVDGLFCYLISRHPWFIIAFKVKCILSHLKG</sequence>
<dbReference type="KEGG" id="tpz:Tph_c16740"/>
<protein>
    <submittedName>
        <fullName evidence="1">Uncharacterized protein</fullName>
    </submittedName>
</protein>
<name>K4LV29_THEPS</name>